<dbReference type="AlphaFoldDB" id="A0A5M3MIZ3"/>
<dbReference type="SMART" id="SM00271">
    <property type="entry name" value="DnaJ"/>
    <property type="match status" value="1"/>
</dbReference>
<dbReference type="RefSeq" id="XP_007770908.1">
    <property type="nucleotide sequence ID" value="XM_007772718.1"/>
</dbReference>
<keyword evidence="4" id="KW-1185">Reference proteome</keyword>
<organism evidence="3 4">
    <name type="scientific">Coniophora puteana (strain RWD-64-598)</name>
    <name type="common">Brown rot fungus</name>
    <dbReference type="NCBI Taxonomy" id="741705"/>
    <lineage>
        <taxon>Eukaryota</taxon>
        <taxon>Fungi</taxon>
        <taxon>Dikarya</taxon>
        <taxon>Basidiomycota</taxon>
        <taxon>Agaricomycotina</taxon>
        <taxon>Agaricomycetes</taxon>
        <taxon>Agaricomycetidae</taxon>
        <taxon>Boletales</taxon>
        <taxon>Coniophorineae</taxon>
        <taxon>Coniophoraceae</taxon>
        <taxon>Coniophora</taxon>
    </lineage>
</organism>
<sequence length="180" mass="20921">MIGLTLYDVLGLTPTATTDDVRKAYKMKARETHPDKLTPNASDRERRAAEGKFRNVYDAFQVLSDPVKRRAYDGRIQAATNNANRWDAERERIKQEREEWARQAKERSEARLKQRADLASSIRDMKDEKAVYNEVVDKIYQELVDSSPEWAIRKKEVLQRKAIAEKNASTRALPRRQTTL</sequence>
<dbReference type="Proteomes" id="UP000053558">
    <property type="component" value="Unassembled WGS sequence"/>
</dbReference>
<evidence type="ECO:0000313" key="4">
    <source>
        <dbReference type="Proteomes" id="UP000053558"/>
    </source>
</evidence>
<feature type="coiled-coil region" evidence="1">
    <location>
        <begin position="76"/>
        <end position="110"/>
    </location>
</feature>
<reference evidence="4" key="1">
    <citation type="journal article" date="2012" name="Science">
        <title>The Paleozoic origin of enzymatic lignin decomposition reconstructed from 31 fungal genomes.</title>
        <authorList>
            <person name="Floudas D."/>
            <person name="Binder M."/>
            <person name="Riley R."/>
            <person name="Barry K."/>
            <person name="Blanchette R.A."/>
            <person name="Henrissat B."/>
            <person name="Martinez A.T."/>
            <person name="Otillar R."/>
            <person name="Spatafora J.W."/>
            <person name="Yadav J.S."/>
            <person name="Aerts A."/>
            <person name="Benoit I."/>
            <person name="Boyd A."/>
            <person name="Carlson A."/>
            <person name="Copeland A."/>
            <person name="Coutinho P.M."/>
            <person name="de Vries R.P."/>
            <person name="Ferreira P."/>
            <person name="Findley K."/>
            <person name="Foster B."/>
            <person name="Gaskell J."/>
            <person name="Glotzer D."/>
            <person name="Gorecki P."/>
            <person name="Heitman J."/>
            <person name="Hesse C."/>
            <person name="Hori C."/>
            <person name="Igarashi K."/>
            <person name="Jurgens J.A."/>
            <person name="Kallen N."/>
            <person name="Kersten P."/>
            <person name="Kohler A."/>
            <person name="Kuees U."/>
            <person name="Kumar T.K.A."/>
            <person name="Kuo A."/>
            <person name="LaButti K."/>
            <person name="Larrondo L.F."/>
            <person name="Lindquist E."/>
            <person name="Ling A."/>
            <person name="Lombard V."/>
            <person name="Lucas S."/>
            <person name="Lundell T."/>
            <person name="Martin R."/>
            <person name="McLaughlin D.J."/>
            <person name="Morgenstern I."/>
            <person name="Morin E."/>
            <person name="Murat C."/>
            <person name="Nagy L.G."/>
            <person name="Nolan M."/>
            <person name="Ohm R.A."/>
            <person name="Patyshakuliyeva A."/>
            <person name="Rokas A."/>
            <person name="Ruiz-Duenas F.J."/>
            <person name="Sabat G."/>
            <person name="Salamov A."/>
            <person name="Samejima M."/>
            <person name="Schmutz J."/>
            <person name="Slot J.C."/>
            <person name="St John F."/>
            <person name="Stenlid J."/>
            <person name="Sun H."/>
            <person name="Sun S."/>
            <person name="Syed K."/>
            <person name="Tsang A."/>
            <person name="Wiebenga A."/>
            <person name="Young D."/>
            <person name="Pisabarro A."/>
            <person name="Eastwood D.C."/>
            <person name="Martin F."/>
            <person name="Cullen D."/>
            <person name="Grigoriev I.V."/>
            <person name="Hibbett D.S."/>
        </authorList>
    </citation>
    <scope>NUCLEOTIDE SEQUENCE [LARGE SCALE GENOMIC DNA]</scope>
    <source>
        <strain evidence="4">RWD-64-598 SS2</strain>
    </source>
</reference>
<dbReference type="GeneID" id="19211461"/>
<dbReference type="PROSITE" id="PS50076">
    <property type="entry name" value="DNAJ_2"/>
    <property type="match status" value="1"/>
</dbReference>
<evidence type="ECO:0000313" key="3">
    <source>
        <dbReference type="EMBL" id="EIW79229.1"/>
    </source>
</evidence>
<dbReference type="Gene3D" id="1.10.287.110">
    <property type="entry name" value="DnaJ domain"/>
    <property type="match status" value="1"/>
</dbReference>
<dbReference type="Pfam" id="PF00226">
    <property type="entry name" value="DnaJ"/>
    <property type="match status" value="1"/>
</dbReference>
<dbReference type="PROSITE" id="PS00636">
    <property type="entry name" value="DNAJ_1"/>
    <property type="match status" value="1"/>
</dbReference>
<dbReference type="KEGG" id="cput:CONPUDRAFT_91499"/>
<dbReference type="InterPro" id="IPR052276">
    <property type="entry name" value="Diphthamide-biosynth_chaperone"/>
</dbReference>
<dbReference type="InterPro" id="IPR018253">
    <property type="entry name" value="DnaJ_domain_CS"/>
</dbReference>
<dbReference type="EMBL" id="JH711581">
    <property type="protein sequence ID" value="EIW79229.1"/>
    <property type="molecule type" value="Genomic_DNA"/>
</dbReference>
<dbReference type="PANTHER" id="PTHR44240:SF10">
    <property type="entry name" value="J DOMAIN-CONTAINING PROTEIN"/>
    <property type="match status" value="1"/>
</dbReference>
<feature type="domain" description="J" evidence="2">
    <location>
        <begin position="5"/>
        <end position="76"/>
    </location>
</feature>
<gene>
    <name evidence="3" type="ORF">CONPUDRAFT_91499</name>
</gene>
<dbReference type="OrthoDB" id="442087at2759"/>
<dbReference type="PRINTS" id="PR00625">
    <property type="entry name" value="JDOMAIN"/>
</dbReference>
<keyword evidence="1" id="KW-0175">Coiled coil</keyword>
<evidence type="ECO:0000259" key="2">
    <source>
        <dbReference type="PROSITE" id="PS50076"/>
    </source>
</evidence>
<dbReference type="CDD" id="cd06257">
    <property type="entry name" value="DnaJ"/>
    <property type="match status" value="1"/>
</dbReference>
<proteinExistence type="predicted"/>
<dbReference type="InterPro" id="IPR036869">
    <property type="entry name" value="J_dom_sf"/>
</dbReference>
<dbReference type="SUPFAM" id="SSF46565">
    <property type="entry name" value="Chaperone J-domain"/>
    <property type="match status" value="1"/>
</dbReference>
<dbReference type="InterPro" id="IPR001623">
    <property type="entry name" value="DnaJ_domain"/>
</dbReference>
<name>A0A5M3MIZ3_CONPW</name>
<dbReference type="PANTHER" id="PTHR44240">
    <property type="entry name" value="DNAJ DOMAIN (PROKARYOTIC HEAT SHOCK PROTEIN)-RELATED"/>
    <property type="match status" value="1"/>
</dbReference>
<accession>A0A5M3MIZ3</accession>
<protein>
    <submittedName>
        <fullName evidence="3">DnaJ-domain-containing protein</fullName>
    </submittedName>
</protein>
<comment type="caution">
    <text evidence="3">The sequence shown here is derived from an EMBL/GenBank/DDBJ whole genome shotgun (WGS) entry which is preliminary data.</text>
</comment>
<evidence type="ECO:0000256" key="1">
    <source>
        <dbReference type="SAM" id="Coils"/>
    </source>
</evidence>